<keyword evidence="3" id="KW-1185">Reference proteome</keyword>
<dbReference type="SMART" id="SM00028">
    <property type="entry name" value="TPR"/>
    <property type="match status" value="4"/>
</dbReference>
<evidence type="ECO:0000313" key="2">
    <source>
        <dbReference type="EMBL" id="SHH40582.1"/>
    </source>
</evidence>
<evidence type="ECO:0000256" key="1">
    <source>
        <dbReference type="PROSITE-ProRule" id="PRU00339"/>
    </source>
</evidence>
<protein>
    <submittedName>
        <fullName evidence="2">Tetratricopeptide repeat-containing protein</fullName>
    </submittedName>
</protein>
<accession>A0A1M5SPZ4</accession>
<dbReference type="PROSITE" id="PS51257">
    <property type="entry name" value="PROKAR_LIPOPROTEIN"/>
    <property type="match status" value="1"/>
</dbReference>
<keyword evidence="1" id="KW-0802">TPR repeat</keyword>
<dbReference type="SUPFAM" id="SSF48452">
    <property type="entry name" value="TPR-like"/>
    <property type="match status" value="1"/>
</dbReference>
<dbReference type="PROSITE" id="PS50005">
    <property type="entry name" value="TPR"/>
    <property type="match status" value="1"/>
</dbReference>
<dbReference type="SUPFAM" id="SSF81901">
    <property type="entry name" value="HCP-like"/>
    <property type="match status" value="1"/>
</dbReference>
<reference evidence="3" key="1">
    <citation type="submission" date="2016-11" db="EMBL/GenBank/DDBJ databases">
        <authorList>
            <person name="Varghese N."/>
            <person name="Submissions S."/>
        </authorList>
    </citation>
    <scope>NUCLEOTIDE SEQUENCE [LARGE SCALE GENOMIC DNA]</scope>
    <source>
        <strain evidence="3">DSM 25330</strain>
    </source>
</reference>
<sequence>MSIDRILPLFLLSLFFSCDSKKISDKADYQAYLAQNLDTSKIVKEVDFWTLKLNITPNQFPYLLKRASAYTALFNTTGKIDNLINAEKDLLVANNATDYKNTSYLRALAYNYLSQHKFKKALELLKKAENLGEKLENTQKMLFDVNLELGNTIEAQKYLSEFKDFSDFDYLIRLAKWEDHNGNLDGAINYMERATKISESGNTTSLKQWAYTNLADFYGHAGKIDLSYYYYLKALELNPNDAYAKKGIAWIVYSYEKKPDEALSILNQVTSYYNAPDYNLIKAEIAEYKNDIRLKNKAQKEYTDKVDNALYGHMYNKYDVMLYAEELQEPEKAIEIAKQEVNHRPTAQSYDLLAWSYFKAGNIDKAIEIIDAYVTGKTEEPEVLYHIAEIYKAKGRTKEVADLKEGLLASVYELGPLMETKILNL</sequence>
<dbReference type="RefSeq" id="WP_073085890.1">
    <property type="nucleotide sequence ID" value="NZ_FQWS01000002.1"/>
</dbReference>
<proteinExistence type="predicted"/>
<organism evidence="2 3">
    <name type="scientific">Winogradskyella jejuensis</name>
    <dbReference type="NCBI Taxonomy" id="1089305"/>
    <lineage>
        <taxon>Bacteria</taxon>
        <taxon>Pseudomonadati</taxon>
        <taxon>Bacteroidota</taxon>
        <taxon>Flavobacteriia</taxon>
        <taxon>Flavobacteriales</taxon>
        <taxon>Flavobacteriaceae</taxon>
        <taxon>Winogradskyella</taxon>
    </lineage>
</organism>
<dbReference type="EMBL" id="FQWS01000002">
    <property type="protein sequence ID" value="SHH40582.1"/>
    <property type="molecule type" value="Genomic_DNA"/>
</dbReference>
<name>A0A1M5SPZ4_9FLAO</name>
<dbReference type="InterPro" id="IPR011990">
    <property type="entry name" value="TPR-like_helical_dom_sf"/>
</dbReference>
<dbReference type="InterPro" id="IPR019734">
    <property type="entry name" value="TPR_rpt"/>
</dbReference>
<feature type="repeat" description="TPR" evidence="1">
    <location>
        <begin position="208"/>
        <end position="241"/>
    </location>
</feature>
<gene>
    <name evidence="2" type="ORF">SAMN05444148_1932</name>
</gene>
<dbReference type="Gene3D" id="1.25.40.10">
    <property type="entry name" value="Tetratricopeptide repeat domain"/>
    <property type="match status" value="3"/>
</dbReference>
<dbReference type="AlphaFoldDB" id="A0A1M5SPZ4"/>
<dbReference type="OrthoDB" id="1399920at2"/>
<evidence type="ECO:0000313" key="3">
    <source>
        <dbReference type="Proteomes" id="UP000184522"/>
    </source>
</evidence>
<dbReference type="STRING" id="1089305.SAMN05444148_1932"/>
<dbReference type="Proteomes" id="UP000184522">
    <property type="component" value="Unassembled WGS sequence"/>
</dbReference>
<dbReference type="Pfam" id="PF13181">
    <property type="entry name" value="TPR_8"/>
    <property type="match status" value="2"/>
</dbReference>